<evidence type="ECO:0000256" key="1">
    <source>
        <dbReference type="ARBA" id="ARBA00004442"/>
    </source>
</evidence>
<gene>
    <name evidence="7" type="ORF">IPZ78_01600</name>
</gene>
<keyword evidence="4" id="KW-0472">Membrane</keyword>
<comment type="similarity">
    <text evidence="2">Belongs to the SusD family.</text>
</comment>
<evidence type="ECO:0000313" key="8">
    <source>
        <dbReference type="Proteomes" id="UP001165302"/>
    </source>
</evidence>
<keyword evidence="8" id="KW-1185">Reference proteome</keyword>
<organism evidence="7 8">
    <name type="scientific">Sphingobacterium bovistauri</name>
    <dbReference type="NCBI Taxonomy" id="2781959"/>
    <lineage>
        <taxon>Bacteria</taxon>
        <taxon>Pseudomonadati</taxon>
        <taxon>Bacteroidota</taxon>
        <taxon>Sphingobacteriia</taxon>
        <taxon>Sphingobacteriales</taxon>
        <taxon>Sphingobacteriaceae</taxon>
        <taxon>Sphingobacterium</taxon>
    </lineage>
</organism>
<reference evidence="7" key="1">
    <citation type="submission" date="2020-10" db="EMBL/GenBank/DDBJ databases">
        <authorList>
            <person name="Lu T."/>
            <person name="Wang Q."/>
            <person name="Han X."/>
        </authorList>
    </citation>
    <scope>NUCLEOTIDE SEQUENCE</scope>
    <source>
        <strain evidence="7">WQ 366</strain>
    </source>
</reference>
<comment type="caution">
    <text evidence="7">The sequence shown here is derived from an EMBL/GenBank/DDBJ whole genome shotgun (WGS) entry which is preliminary data.</text>
</comment>
<keyword evidence="5" id="KW-0998">Cell outer membrane</keyword>
<evidence type="ECO:0000313" key="7">
    <source>
        <dbReference type="EMBL" id="MCA5003841.1"/>
    </source>
</evidence>
<dbReference type="Pfam" id="PF07980">
    <property type="entry name" value="SusD_RagB"/>
    <property type="match status" value="1"/>
</dbReference>
<dbReference type="SUPFAM" id="SSF48452">
    <property type="entry name" value="TPR-like"/>
    <property type="match status" value="1"/>
</dbReference>
<dbReference type="EMBL" id="JADEYP010000002">
    <property type="protein sequence ID" value="MCA5003841.1"/>
    <property type="molecule type" value="Genomic_DNA"/>
</dbReference>
<keyword evidence="3" id="KW-0732">Signal</keyword>
<evidence type="ECO:0000256" key="3">
    <source>
        <dbReference type="ARBA" id="ARBA00022729"/>
    </source>
</evidence>
<proteinExistence type="inferred from homology"/>
<accession>A0ABS7Z136</accession>
<dbReference type="Gene3D" id="1.25.40.390">
    <property type="match status" value="1"/>
</dbReference>
<dbReference type="InterPro" id="IPR012944">
    <property type="entry name" value="SusD_RagB_dom"/>
</dbReference>
<sequence>MIRFSKSFLIGTICTSILAISCSKTLEIQPEDKLDRSLIYNTLADADAAVLGIYGQFASLGDKYIIWNELRADLVDVTRNANPFLQQISNHEVTVDNPYADPSLFYKVIFSCNDALHNFKVMEQEGKLSNSEFSQRYSDIMVLRTWLYLQLGIHFGDVPYIDSNIEDVTQIKDLGNKPKTKFDDLIDILINDVKDLPFLEYFSYPTGTSLIFTTDGYNTNKIFANKPHVIGELYLWKGNYLEAARWYKKVLSAEDKNSNVSQQFNHNRVGWYDGPDANIQVSFARGQEGSSLVNSLTEGWRSLFALSNTNRHWNSEWNWAIPYHNSFAPGNPFIELASKEGNYQIKPSQKSMDIWNSKTNINGVPWDARGKLSYTIDAAGDPVITKYTDNSNSTLTLLNKGGQWNIARAAGAHLRFAEAANRDGKGRVAYALLNHGIKSAFYYGAFTSAGAIAAGSFFELESQISHEGFGASRITFSESSPYHFDARDNQYIVRGVWYRNIGVRGRAMLPAISFPGIKYGPGTVSNYGTMMVEYNVPVVDLEDKIIEEAALELAFEGSRWSDLMRIARRRNDPAFLADKVYEKLLKANNPKAAQVRAKLLDMNNWYLPFKVQ</sequence>
<comment type="subcellular location">
    <subcellularLocation>
        <location evidence="1">Cell outer membrane</location>
    </subcellularLocation>
</comment>
<evidence type="ECO:0000259" key="6">
    <source>
        <dbReference type="Pfam" id="PF07980"/>
    </source>
</evidence>
<dbReference type="InterPro" id="IPR011990">
    <property type="entry name" value="TPR-like_helical_dom_sf"/>
</dbReference>
<dbReference type="Proteomes" id="UP001165302">
    <property type="component" value="Unassembled WGS sequence"/>
</dbReference>
<feature type="domain" description="RagB/SusD" evidence="6">
    <location>
        <begin position="503"/>
        <end position="582"/>
    </location>
</feature>
<evidence type="ECO:0000256" key="4">
    <source>
        <dbReference type="ARBA" id="ARBA00023136"/>
    </source>
</evidence>
<evidence type="ECO:0000256" key="2">
    <source>
        <dbReference type="ARBA" id="ARBA00006275"/>
    </source>
</evidence>
<evidence type="ECO:0000256" key="5">
    <source>
        <dbReference type="ARBA" id="ARBA00023237"/>
    </source>
</evidence>
<protein>
    <submittedName>
        <fullName evidence="7">RagB/SusD family nutrient uptake outer membrane protein</fullName>
    </submittedName>
</protein>
<dbReference type="PROSITE" id="PS51257">
    <property type="entry name" value="PROKAR_LIPOPROTEIN"/>
    <property type="match status" value="1"/>
</dbReference>
<name>A0ABS7Z136_9SPHI</name>